<proteinExistence type="predicted"/>
<feature type="compositionally biased region" description="Pro residues" evidence="1">
    <location>
        <begin position="161"/>
        <end position="171"/>
    </location>
</feature>
<feature type="compositionally biased region" description="Basic and acidic residues" evidence="1">
    <location>
        <begin position="122"/>
        <end position="142"/>
    </location>
</feature>
<keyword evidence="3" id="KW-1185">Reference proteome</keyword>
<dbReference type="InterPro" id="IPR011990">
    <property type="entry name" value="TPR-like_helical_dom_sf"/>
</dbReference>
<name>A0ABU3MFA5_9PROT</name>
<sequence>MRAPDRQKAVAMGLALGVSLLLAALPGRAEPVAVRSGEHPGMGRLVFDWSLPTGYRLEQLGDRAMLHFDSPGEFRMPAKLPRNVLALRGTADGVEVSLRSGAQIHPFRLGERIVLDVLDPPAARKPEAKPPVREAAAREARSHGRQPPTRRNGRDGAEPAVAPPVPLPVPAPVQALATPSSPAAERPVAPPPPPVTPAAEPAPKPPEGLPVRVLASPGGARVLALPLPAEAGLAVLRRGNLLLVVSDLARPLDLSALRDDPVFGSADLLPLPEATVLRFRLAPPATLRARREGDRWLLEPVSALPPARSIRAGQEDGMLVLRAAAPGRVVALPDPETGLPLLVGTVREADQMVPQARRLPQAELLPTTLGAALIARGDAVDFRAGAGRFLLSGAGESAAGAEAPVADARGMTRLFDLPALEAAALSERLRAQQAGIASAAPLQRAPLRRAAAETLLSLGQAQEAQAMLRLAFQEDPQAGLDPVLRALQGAAALLGGRLGEAGALEDPALPRTDETALWQGLLRGARGEGREAAPGIAAAVPVLLAYPPSLRSRLLAPAVEALLAGGERSAARQLLDAGGPAPALAELRGRLAEVEGRRDKALAAYEEAMRGRDRPARARAIRHAVELRLAGGQIDAAAAADALEEALYSWRGESEELAARQRIAALRQQAGNGRAALAMLQETARLFPDQDGALRPLMRQALALALEKDAPVAAIALADANPELLAADPDQGRLLLGLADRLVALDLPGRAAALLVRGMDGASGEARARLGLRLASLRLESGDIAGAAAALPDGGVQPLPPDLARERTLLSARLLARQGKEDDAVALLRGLGSDGAEPLAGILAARHDWANASDALAGLAAKGEGEMDDARRRLLLRAAAYAALSGDAQRLGSLRSRWAARLGDGELSQAFNALTLDPVHGLADLPRLQRELNLFRGFSGRLDELRADAGAAR</sequence>
<dbReference type="RefSeq" id="WP_314282108.1">
    <property type="nucleotide sequence ID" value="NZ_JAVVDO010000014.1"/>
</dbReference>
<organism evidence="2 3">
    <name type="scientific">Roseomonas gilardii</name>
    <dbReference type="NCBI Taxonomy" id="257708"/>
    <lineage>
        <taxon>Bacteria</taxon>
        <taxon>Pseudomonadati</taxon>
        <taxon>Pseudomonadota</taxon>
        <taxon>Alphaproteobacteria</taxon>
        <taxon>Acetobacterales</taxon>
        <taxon>Roseomonadaceae</taxon>
        <taxon>Roseomonas</taxon>
    </lineage>
</organism>
<reference evidence="2 3" key="1">
    <citation type="journal article" date="2019" name="Microb. Pathog.">
        <title>Comparison of VITEK 2, MALDI-TOF MS, 16S rRNA gene sequencing, and whole-genome sequencing for identification of Roseomonas mucosa.</title>
        <authorList>
            <person name="Rudolph W.W."/>
            <person name="Gunzer F."/>
            <person name="Trauth M."/>
            <person name="Bunk B."/>
            <person name="Bigge R."/>
            <person name="Schrottner P."/>
        </authorList>
    </citation>
    <scope>NUCLEOTIDE SEQUENCE [LARGE SCALE GENOMIC DNA]</scope>
    <source>
        <strain evidence="2 3">DSM 103800</strain>
    </source>
</reference>
<evidence type="ECO:0000256" key="1">
    <source>
        <dbReference type="SAM" id="MobiDB-lite"/>
    </source>
</evidence>
<feature type="compositionally biased region" description="Low complexity" evidence="1">
    <location>
        <begin position="172"/>
        <end position="187"/>
    </location>
</feature>
<dbReference type="Proteomes" id="UP001258945">
    <property type="component" value="Unassembled WGS sequence"/>
</dbReference>
<protein>
    <submittedName>
        <fullName evidence="2">Uncharacterized protein</fullName>
    </submittedName>
</protein>
<feature type="region of interest" description="Disordered" evidence="1">
    <location>
        <begin position="121"/>
        <end position="211"/>
    </location>
</feature>
<dbReference type="SUPFAM" id="SSF48452">
    <property type="entry name" value="TPR-like"/>
    <property type="match status" value="1"/>
</dbReference>
<feature type="compositionally biased region" description="Pro residues" evidence="1">
    <location>
        <begin position="188"/>
        <end position="208"/>
    </location>
</feature>
<comment type="caution">
    <text evidence="2">The sequence shown here is derived from an EMBL/GenBank/DDBJ whole genome shotgun (WGS) entry which is preliminary data.</text>
</comment>
<evidence type="ECO:0000313" key="3">
    <source>
        <dbReference type="Proteomes" id="UP001258945"/>
    </source>
</evidence>
<gene>
    <name evidence="2" type="ORF">RQ831_10355</name>
</gene>
<dbReference type="EMBL" id="JAVVDO010000014">
    <property type="protein sequence ID" value="MDT8331457.1"/>
    <property type="molecule type" value="Genomic_DNA"/>
</dbReference>
<evidence type="ECO:0000313" key="2">
    <source>
        <dbReference type="EMBL" id="MDT8331457.1"/>
    </source>
</evidence>
<accession>A0ABU3MFA5</accession>